<dbReference type="Proteomes" id="UP000030758">
    <property type="component" value="Unassembled WGS sequence"/>
</dbReference>
<protein>
    <submittedName>
        <fullName evidence="1">Uncharacterized protein</fullName>
    </submittedName>
</protein>
<sequence length="123" mass="14244">FLKIYYAHTLLQSEEFRPIRIGHAYSRDFEGIQNESLKKYLKERIKDVLAFFRTALMVPKNEDPLVVADLSHCDQARYGSHVEEKYNKDILIFIDVSMTHTCKPGSRTLAYASVCGINKSRED</sequence>
<dbReference type="EMBL" id="KL367483">
    <property type="protein sequence ID" value="KFD71340.1"/>
    <property type="molecule type" value="Genomic_DNA"/>
</dbReference>
<dbReference type="AlphaFoldDB" id="A0A085NPE4"/>
<dbReference type="Gene3D" id="3.10.170.20">
    <property type="match status" value="1"/>
</dbReference>
<accession>A0A085NPE4</accession>
<name>A0A085NPE4_9BILA</name>
<gene>
    <name evidence="1" type="ORF">M514_16687</name>
</gene>
<feature type="non-terminal residue" evidence="1">
    <location>
        <position position="1"/>
    </location>
</feature>
<proteinExistence type="predicted"/>
<evidence type="ECO:0000313" key="1">
    <source>
        <dbReference type="EMBL" id="KFD71340.1"/>
    </source>
</evidence>
<organism evidence="1">
    <name type="scientific">Trichuris suis</name>
    <name type="common">pig whipworm</name>
    <dbReference type="NCBI Taxonomy" id="68888"/>
    <lineage>
        <taxon>Eukaryota</taxon>
        <taxon>Metazoa</taxon>
        <taxon>Ecdysozoa</taxon>
        <taxon>Nematoda</taxon>
        <taxon>Enoplea</taxon>
        <taxon>Dorylaimia</taxon>
        <taxon>Trichinellida</taxon>
        <taxon>Trichuridae</taxon>
        <taxon>Trichuris</taxon>
    </lineage>
</organism>
<reference evidence="1" key="1">
    <citation type="journal article" date="2014" name="Nat. Genet.">
        <title>Genome and transcriptome of the porcine whipworm Trichuris suis.</title>
        <authorList>
            <person name="Jex A.R."/>
            <person name="Nejsum P."/>
            <person name="Schwarz E.M."/>
            <person name="Hu L."/>
            <person name="Young N.D."/>
            <person name="Hall R.S."/>
            <person name="Korhonen P.K."/>
            <person name="Liao S."/>
            <person name="Thamsborg S."/>
            <person name="Xia J."/>
            <person name="Xu P."/>
            <person name="Wang S."/>
            <person name="Scheerlinck J.P."/>
            <person name="Hofmann A."/>
            <person name="Sternberg P.W."/>
            <person name="Wang J."/>
            <person name="Gasser R.B."/>
        </authorList>
    </citation>
    <scope>NUCLEOTIDE SEQUENCE [LARGE SCALE GENOMIC DNA]</scope>
    <source>
        <strain evidence="1">DCEP-RM93F</strain>
    </source>
</reference>
<feature type="non-terminal residue" evidence="1">
    <location>
        <position position="123"/>
    </location>
</feature>